<protein>
    <submittedName>
        <fullName evidence="1">Uncharacterized protein</fullName>
    </submittedName>
</protein>
<accession>A0A5J4WEV5</accession>
<gene>
    <name evidence="1" type="ORF">EZS28_011005</name>
</gene>
<evidence type="ECO:0000313" key="1">
    <source>
        <dbReference type="EMBL" id="KAA6393470.1"/>
    </source>
</evidence>
<dbReference type="AlphaFoldDB" id="A0A5J4WEV5"/>
<dbReference type="EMBL" id="SNRW01002221">
    <property type="protein sequence ID" value="KAA6393470.1"/>
    <property type="molecule type" value="Genomic_DNA"/>
</dbReference>
<sequence>MLDIVSKHDEILFGFQRQNTVGLVEQVTHINNQINITNNAPAPDVYTRTEANELFDVKADKTDLDDYYNKAETYAKVEVYYKTEVDEFLDEKAIIGTSHSKTEDDALLLLKADKTELIDSYSKTEDNALLLLKADQTDFDEYYTSGQFDTSACGTYITMREIEEAIADQGSVPYKMPVRFRVSVPLDDLLIFSAFTDNPNGMFGDLKIKFKINPNAFVFAQVNPTVSLAKYYTMNKDELLSLGQQKLMDIDIFFRNWCLTFQQTNQFTLLGCTADLITSIRTEQLTQSGLKNLVCDIAPVIISKMNYVIAEVTANMAGYKATDECLNRVRAFYSIRPFVVPAYRVEIWPFPTSATLTGIRTSQNMPLPHVTDFCLLFPKVARATTCFENPRYHNIQLTTCGRNFPNMPMNTTDQQFFQLQLNASNFDLLFEATDEFEDALTTPRNTATRRRNPHTDLTSFMITLQCERNSNGALSFDGLDTKNQNTSVELRGAPIYQGVTDCYYNVDTAGKRPSPPILCTVHDIFWLFSPNQGGSCVYDTTHSFDEVIGSVTA</sequence>
<reference evidence="1 2" key="1">
    <citation type="submission" date="2019-03" db="EMBL/GenBank/DDBJ databases">
        <title>Single cell metagenomics reveals metabolic interactions within the superorganism composed of flagellate Streblomastix strix and complex community of Bacteroidetes bacteria on its surface.</title>
        <authorList>
            <person name="Treitli S.C."/>
            <person name="Kolisko M."/>
            <person name="Husnik F."/>
            <person name="Keeling P."/>
            <person name="Hampl V."/>
        </authorList>
    </citation>
    <scope>NUCLEOTIDE SEQUENCE [LARGE SCALE GENOMIC DNA]</scope>
    <source>
        <strain evidence="1">ST1C</strain>
    </source>
</reference>
<evidence type="ECO:0000313" key="2">
    <source>
        <dbReference type="Proteomes" id="UP000324800"/>
    </source>
</evidence>
<dbReference type="OrthoDB" id="10500762at2759"/>
<proteinExistence type="predicted"/>
<organism evidence="1 2">
    <name type="scientific">Streblomastix strix</name>
    <dbReference type="NCBI Taxonomy" id="222440"/>
    <lineage>
        <taxon>Eukaryota</taxon>
        <taxon>Metamonada</taxon>
        <taxon>Preaxostyla</taxon>
        <taxon>Oxymonadida</taxon>
        <taxon>Streblomastigidae</taxon>
        <taxon>Streblomastix</taxon>
    </lineage>
</organism>
<name>A0A5J4WEV5_9EUKA</name>
<dbReference type="Proteomes" id="UP000324800">
    <property type="component" value="Unassembled WGS sequence"/>
</dbReference>
<comment type="caution">
    <text evidence="1">The sequence shown here is derived from an EMBL/GenBank/DDBJ whole genome shotgun (WGS) entry which is preliminary data.</text>
</comment>